<keyword evidence="6" id="KW-1185">Reference proteome</keyword>
<dbReference type="Pfam" id="PF00005">
    <property type="entry name" value="ABC_tran"/>
    <property type="match status" value="2"/>
</dbReference>
<evidence type="ECO:0000256" key="1">
    <source>
        <dbReference type="ARBA" id="ARBA00022741"/>
    </source>
</evidence>
<keyword evidence="2" id="KW-0067">ATP-binding</keyword>
<dbReference type="FunFam" id="3.40.50.300:FF:000011">
    <property type="entry name" value="Putative ABC transporter ATP-binding component"/>
    <property type="match status" value="1"/>
</dbReference>
<dbReference type="Gene3D" id="3.40.50.300">
    <property type="entry name" value="P-loop containing nucleotide triphosphate hydrolases"/>
    <property type="match status" value="2"/>
</dbReference>
<dbReference type="PANTHER" id="PTHR42855:SF2">
    <property type="entry name" value="DRUG RESISTANCE ABC TRANSPORTER,ATP-BINDING PROTEIN"/>
    <property type="match status" value="1"/>
</dbReference>
<accession>A0A3G1KTJ4</accession>
<dbReference type="AlphaFoldDB" id="A0A3G1KTJ4"/>
<evidence type="ECO:0000313" key="5">
    <source>
        <dbReference type="EMBL" id="ATW25757.1"/>
    </source>
</evidence>
<dbReference type="SUPFAM" id="SSF52540">
    <property type="entry name" value="P-loop containing nucleoside triphosphate hydrolases"/>
    <property type="match status" value="2"/>
</dbReference>
<dbReference type="GO" id="GO:0005524">
    <property type="term" value="F:ATP binding"/>
    <property type="evidence" value="ECO:0007669"/>
    <property type="project" value="UniProtKB-KW"/>
</dbReference>
<evidence type="ECO:0000256" key="3">
    <source>
        <dbReference type="SAM" id="MobiDB-lite"/>
    </source>
</evidence>
<dbReference type="PROSITE" id="PS00211">
    <property type="entry name" value="ABC_TRANSPORTER_1"/>
    <property type="match status" value="1"/>
</dbReference>
<proteinExistence type="predicted"/>
<reference evidence="5 6" key="1">
    <citation type="submission" date="2016-10" db="EMBL/GenBank/DDBJ databases">
        <title>Complete Genome Sequence of Peptococcaceae strain DCMF.</title>
        <authorList>
            <person name="Edwards R.J."/>
            <person name="Holland S.I."/>
            <person name="Deshpande N.P."/>
            <person name="Wong Y.K."/>
            <person name="Ertan H."/>
            <person name="Manefield M."/>
            <person name="Russell T.L."/>
            <person name="Lee M.J."/>
        </authorList>
    </citation>
    <scope>NUCLEOTIDE SEQUENCE [LARGE SCALE GENOMIC DNA]</scope>
    <source>
        <strain evidence="5 6">DCMF</strain>
    </source>
</reference>
<dbReference type="SMART" id="SM00382">
    <property type="entry name" value="AAA"/>
    <property type="match status" value="2"/>
</dbReference>
<dbReference type="InterPro" id="IPR051309">
    <property type="entry name" value="ABCF_ATPase"/>
</dbReference>
<dbReference type="CDD" id="cd03221">
    <property type="entry name" value="ABCF_EF-3"/>
    <property type="match status" value="2"/>
</dbReference>
<dbReference type="PANTHER" id="PTHR42855">
    <property type="entry name" value="ABC TRANSPORTER ATP-BINDING SUBUNIT"/>
    <property type="match status" value="1"/>
</dbReference>
<dbReference type="InterPro" id="IPR003439">
    <property type="entry name" value="ABC_transporter-like_ATP-bd"/>
</dbReference>
<dbReference type="OrthoDB" id="1624247at2"/>
<name>A0A3G1KTJ4_FORW1</name>
<evidence type="ECO:0000256" key="2">
    <source>
        <dbReference type="ARBA" id="ARBA00022840"/>
    </source>
</evidence>
<feature type="domain" description="ABC transporter" evidence="4">
    <location>
        <begin position="4"/>
        <end position="264"/>
    </location>
</feature>
<feature type="region of interest" description="Disordered" evidence="3">
    <location>
        <begin position="552"/>
        <end position="589"/>
    </location>
</feature>
<gene>
    <name evidence="5" type="ORF">DCMF_14185</name>
</gene>
<dbReference type="InterPro" id="IPR003593">
    <property type="entry name" value="AAA+_ATPase"/>
</dbReference>
<dbReference type="Pfam" id="PF12848">
    <property type="entry name" value="ABC_tran_Xtn"/>
    <property type="match status" value="1"/>
</dbReference>
<dbReference type="KEGG" id="fwa:DCMF_14185"/>
<dbReference type="PROSITE" id="PS50893">
    <property type="entry name" value="ABC_TRANSPORTER_2"/>
    <property type="match status" value="2"/>
</dbReference>
<dbReference type="InterPro" id="IPR027417">
    <property type="entry name" value="P-loop_NTPase"/>
</dbReference>
<keyword evidence="1" id="KW-0547">Nucleotide-binding</keyword>
<sequence length="641" mass="72372">MSLLVLNHIIKEYRNRVVLDGADLRIERGERVALVGPNGSGKTTLLRIAAGVECCDRGNVIVARGTKMGYLTQDLREMDPNGKIFRETALYHEEVSRLEQKIKNLEKRMAEPAVLDLPEEYGAVFSEYSRLVDRYESLNGYTIESTIKSMLLGLGLKEEALTLPLELLSGGEKMRVALARILLEEPDLLVLDEPTNHLDIDGVEWLEGFLKRFGGGVLVVSHDRYFLDQIATRVAELSRGTITERTGNYSTFMGQKDKMKEFARKEQFRLREEIKRENAIVQQLKGTKNSTAWKSRMKTVQRLEKELTVALNEKKEKHHLYRTVAPKMSFNGIQHLSAEIAVAHGLAKYFGSSPLFSEVNFLIRGGERVGIVGPNGCGKTTLINILLGKDQDFQGLGKLGEWVRYGYLGQEVDFSDEGRTIMEELLAVKEMAPDAARDYLAGFQFYGDEVDKKIAVLSGGERVRLYLACMILESPDCLIMDEPTNHLDVPARDALETALLHFKGTVIAISHDRYFLNRCVNRILEFTEGTVASFEGNFDAYKQAKAESRIVKAQEQNKKSTAATAKQDARRPAGHGPEEQSGPKPDLREIETRITGLEEKRHRLENSFDKDTPPERYVEYHEVIKELEDLYQLYLSVSTMG</sequence>
<evidence type="ECO:0000313" key="6">
    <source>
        <dbReference type="Proteomes" id="UP000323521"/>
    </source>
</evidence>
<feature type="domain" description="ABC transporter" evidence="4">
    <location>
        <begin position="341"/>
        <end position="553"/>
    </location>
</feature>
<dbReference type="GO" id="GO:0016887">
    <property type="term" value="F:ATP hydrolysis activity"/>
    <property type="evidence" value="ECO:0007669"/>
    <property type="project" value="InterPro"/>
</dbReference>
<dbReference type="RefSeq" id="WP_148135028.1">
    <property type="nucleotide sequence ID" value="NZ_CP017634.1"/>
</dbReference>
<dbReference type="EMBL" id="CP017634">
    <property type="protein sequence ID" value="ATW25757.1"/>
    <property type="molecule type" value="Genomic_DNA"/>
</dbReference>
<evidence type="ECO:0000259" key="4">
    <source>
        <dbReference type="PROSITE" id="PS50893"/>
    </source>
</evidence>
<dbReference type="InterPro" id="IPR032781">
    <property type="entry name" value="ABC_tran_Xtn"/>
</dbReference>
<dbReference type="Proteomes" id="UP000323521">
    <property type="component" value="Chromosome"/>
</dbReference>
<dbReference type="InterPro" id="IPR017871">
    <property type="entry name" value="ABC_transporter-like_CS"/>
</dbReference>
<protein>
    <recommendedName>
        <fullName evidence="4">ABC transporter domain-containing protein</fullName>
    </recommendedName>
</protein>
<organism evidence="5 6">
    <name type="scientific">Formimonas warabiya</name>
    <dbReference type="NCBI Taxonomy" id="1761012"/>
    <lineage>
        <taxon>Bacteria</taxon>
        <taxon>Bacillati</taxon>
        <taxon>Bacillota</taxon>
        <taxon>Clostridia</taxon>
        <taxon>Eubacteriales</taxon>
        <taxon>Peptococcaceae</taxon>
        <taxon>Candidatus Formimonas</taxon>
    </lineage>
</organism>